<gene>
    <name evidence="2" type="ORF">METZ01_LOCUS450828</name>
</gene>
<sequence length="255" mass="28440">TIHGLPFHEYQNRLLFHFYRSCERRAASWCDHLICVGEVMREKALAAGVGIPEQYSVVRSGMEMDTFLHPHDRGKARDRWSLPRDKKVIGVLSRLAPLKGHMDLIQVAENVHLFFVGDGELRSVLEQEARKRNLPLTITGMIDPGEIPEALAAMDILVHPSYREGLPRAVVQGLLSGTPVVAFDCDGAKEVVVNGKTGFLVPPGNRKAFSESIQAAFDSGAELTNEGRNRCLNMFSAEKMVSDIENIYENLRSKK</sequence>
<dbReference type="PANTHER" id="PTHR45947:SF3">
    <property type="entry name" value="SULFOQUINOVOSYL TRANSFERASE SQD2"/>
    <property type="match status" value="1"/>
</dbReference>
<feature type="non-terminal residue" evidence="2">
    <location>
        <position position="1"/>
    </location>
</feature>
<dbReference type="InterPro" id="IPR001296">
    <property type="entry name" value="Glyco_trans_1"/>
</dbReference>
<dbReference type="GO" id="GO:0016757">
    <property type="term" value="F:glycosyltransferase activity"/>
    <property type="evidence" value="ECO:0007669"/>
    <property type="project" value="InterPro"/>
</dbReference>
<dbReference type="AlphaFoldDB" id="A0A382ZR52"/>
<organism evidence="2">
    <name type="scientific">marine metagenome</name>
    <dbReference type="NCBI Taxonomy" id="408172"/>
    <lineage>
        <taxon>unclassified sequences</taxon>
        <taxon>metagenomes</taxon>
        <taxon>ecological metagenomes</taxon>
    </lineage>
</organism>
<name>A0A382ZR52_9ZZZZ</name>
<dbReference type="EMBL" id="UINC01185981">
    <property type="protein sequence ID" value="SVD97974.1"/>
    <property type="molecule type" value="Genomic_DNA"/>
</dbReference>
<feature type="domain" description="Glycosyl transferase family 1" evidence="1">
    <location>
        <begin position="74"/>
        <end position="220"/>
    </location>
</feature>
<dbReference type="Gene3D" id="3.40.50.2000">
    <property type="entry name" value="Glycogen Phosphorylase B"/>
    <property type="match status" value="2"/>
</dbReference>
<feature type="non-terminal residue" evidence="2">
    <location>
        <position position="255"/>
    </location>
</feature>
<dbReference type="InterPro" id="IPR050194">
    <property type="entry name" value="Glycosyltransferase_grp1"/>
</dbReference>
<proteinExistence type="predicted"/>
<reference evidence="2" key="1">
    <citation type="submission" date="2018-05" db="EMBL/GenBank/DDBJ databases">
        <authorList>
            <person name="Lanie J.A."/>
            <person name="Ng W.-L."/>
            <person name="Kazmierczak K.M."/>
            <person name="Andrzejewski T.M."/>
            <person name="Davidsen T.M."/>
            <person name="Wayne K.J."/>
            <person name="Tettelin H."/>
            <person name="Glass J.I."/>
            <person name="Rusch D."/>
            <person name="Podicherti R."/>
            <person name="Tsui H.-C.T."/>
            <person name="Winkler M.E."/>
        </authorList>
    </citation>
    <scope>NUCLEOTIDE SEQUENCE</scope>
</reference>
<dbReference type="SUPFAM" id="SSF53756">
    <property type="entry name" value="UDP-Glycosyltransferase/glycogen phosphorylase"/>
    <property type="match status" value="1"/>
</dbReference>
<accession>A0A382ZR52</accession>
<dbReference type="PANTHER" id="PTHR45947">
    <property type="entry name" value="SULFOQUINOVOSYL TRANSFERASE SQD2"/>
    <property type="match status" value="1"/>
</dbReference>
<protein>
    <recommendedName>
        <fullName evidence="1">Glycosyl transferase family 1 domain-containing protein</fullName>
    </recommendedName>
</protein>
<evidence type="ECO:0000259" key="1">
    <source>
        <dbReference type="Pfam" id="PF00534"/>
    </source>
</evidence>
<evidence type="ECO:0000313" key="2">
    <source>
        <dbReference type="EMBL" id="SVD97974.1"/>
    </source>
</evidence>
<dbReference type="Pfam" id="PF00534">
    <property type="entry name" value="Glycos_transf_1"/>
    <property type="match status" value="1"/>
</dbReference>